<feature type="domain" description="NB-ARC" evidence="5">
    <location>
        <begin position="158"/>
        <end position="266"/>
    </location>
</feature>
<evidence type="ECO:0000256" key="3">
    <source>
        <dbReference type="ARBA" id="ARBA00022821"/>
    </source>
</evidence>
<keyword evidence="2" id="KW-0547">Nucleotide-binding</keyword>
<evidence type="ECO:0000313" key="7">
    <source>
        <dbReference type="EMBL" id="KAF3976829.1"/>
    </source>
</evidence>
<feature type="compositionally biased region" description="Low complexity" evidence="4">
    <location>
        <begin position="298"/>
        <end position="310"/>
    </location>
</feature>
<keyword evidence="1" id="KW-0677">Repeat</keyword>
<sequence>MVEAIVSGAVDRIVNLIRTEVKFLSGVSENVKLLQTELRLMQSLVKDADARQDESATVRQLVAEIRELVYDAEDIIEAYALKVASRRQGGMQNMLKGCSFILDEGITVHKVGLDIECIMTKISNLTTRYLNCGVMQSQGGGTSSSNERERERRQTFSHLEHDVVGLLSPSAEERDEIRKLLNDEIIEKLHQVQREKKCLVILDDIWTTNDWKKICEGFPVKKTGSKILLTSRNRDVALQADPRGLHLELTSLNEEKSWELFEKIAISWRIEITPDCESSNPQGNASSSSYKEITPDCESSNPQENASSSSYKGRPSKYIGLWAMLEDKQKPEDDQRDC</sequence>
<dbReference type="CDD" id="cd14798">
    <property type="entry name" value="RX-CC_like"/>
    <property type="match status" value="1"/>
</dbReference>
<dbReference type="SUPFAM" id="SSF52540">
    <property type="entry name" value="P-loop containing nucleoside triphosphate hydrolases"/>
    <property type="match status" value="1"/>
</dbReference>
<dbReference type="GO" id="GO:0006952">
    <property type="term" value="P:defense response"/>
    <property type="evidence" value="ECO:0007669"/>
    <property type="project" value="UniProtKB-KW"/>
</dbReference>
<dbReference type="OrthoDB" id="3027644at2759"/>
<keyword evidence="8" id="KW-1185">Reference proteome</keyword>
<reference evidence="7" key="1">
    <citation type="submission" date="2020-03" db="EMBL/GenBank/DDBJ databases">
        <title>Castanea mollissima Vanexum genome sequencing.</title>
        <authorList>
            <person name="Staton M."/>
        </authorList>
    </citation>
    <scope>NUCLEOTIDE SEQUENCE</scope>
    <source>
        <tissue evidence="7">Leaf</tissue>
    </source>
</reference>
<evidence type="ECO:0000256" key="4">
    <source>
        <dbReference type="SAM" id="MobiDB-lite"/>
    </source>
</evidence>
<evidence type="ECO:0000256" key="2">
    <source>
        <dbReference type="ARBA" id="ARBA00022741"/>
    </source>
</evidence>
<dbReference type="Pfam" id="PF18052">
    <property type="entry name" value="Rx_N"/>
    <property type="match status" value="1"/>
</dbReference>
<dbReference type="AlphaFoldDB" id="A0A8J4W5L6"/>
<accession>A0A8J4W5L6</accession>
<dbReference type="PANTHER" id="PTHR19338:SF66">
    <property type="entry name" value="NB-ARC DOMAIN-CONTAINING PROTEIN"/>
    <property type="match status" value="1"/>
</dbReference>
<evidence type="ECO:0008006" key="9">
    <source>
        <dbReference type="Google" id="ProtNLM"/>
    </source>
</evidence>
<evidence type="ECO:0000313" key="8">
    <source>
        <dbReference type="Proteomes" id="UP000737018"/>
    </source>
</evidence>
<comment type="caution">
    <text evidence="7">The sequence shown here is derived from an EMBL/GenBank/DDBJ whole genome shotgun (WGS) entry which is preliminary data.</text>
</comment>
<proteinExistence type="predicted"/>
<gene>
    <name evidence="7" type="ORF">CMV_000004</name>
</gene>
<evidence type="ECO:0000259" key="6">
    <source>
        <dbReference type="Pfam" id="PF18052"/>
    </source>
</evidence>
<evidence type="ECO:0000259" key="5">
    <source>
        <dbReference type="Pfam" id="PF00931"/>
    </source>
</evidence>
<feature type="domain" description="Disease resistance N-terminal" evidence="6">
    <location>
        <begin position="5"/>
        <end position="88"/>
    </location>
</feature>
<dbReference type="Proteomes" id="UP000737018">
    <property type="component" value="Unassembled WGS sequence"/>
</dbReference>
<feature type="compositionally biased region" description="Low complexity" evidence="4">
    <location>
        <begin position="278"/>
        <end position="289"/>
    </location>
</feature>
<organism evidence="7 8">
    <name type="scientific">Castanea mollissima</name>
    <name type="common">Chinese chestnut</name>
    <dbReference type="NCBI Taxonomy" id="60419"/>
    <lineage>
        <taxon>Eukaryota</taxon>
        <taxon>Viridiplantae</taxon>
        <taxon>Streptophyta</taxon>
        <taxon>Embryophyta</taxon>
        <taxon>Tracheophyta</taxon>
        <taxon>Spermatophyta</taxon>
        <taxon>Magnoliopsida</taxon>
        <taxon>eudicotyledons</taxon>
        <taxon>Gunneridae</taxon>
        <taxon>Pentapetalae</taxon>
        <taxon>rosids</taxon>
        <taxon>fabids</taxon>
        <taxon>Fagales</taxon>
        <taxon>Fagaceae</taxon>
        <taxon>Castanea</taxon>
    </lineage>
</organism>
<keyword evidence="3" id="KW-0611">Plant defense</keyword>
<evidence type="ECO:0000256" key="1">
    <source>
        <dbReference type="ARBA" id="ARBA00022737"/>
    </source>
</evidence>
<dbReference type="EMBL" id="JRKL02000001">
    <property type="protein sequence ID" value="KAF3976829.1"/>
    <property type="molecule type" value="Genomic_DNA"/>
</dbReference>
<dbReference type="InterPro" id="IPR041118">
    <property type="entry name" value="Rx_N"/>
</dbReference>
<dbReference type="InterPro" id="IPR002182">
    <property type="entry name" value="NB-ARC"/>
</dbReference>
<dbReference type="GO" id="GO:0043531">
    <property type="term" value="F:ADP binding"/>
    <property type="evidence" value="ECO:0007669"/>
    <property type="project" value="InterPro"/>
</dbReference>
<protein>
    <recommendedName>
        <fullName evidence="9">Resistance protein</fullName>
    </recommendedName>
</protein>
<feature type="region of interest" description="Disordered" evidence="4">
    <location>
        <begin position="277"/>
        <end position="314"/>
    </location>
</feature>
<dbReference type="Gene3D" id="1.20.5.4130">
    <property type="match status" value="1"/>
</dbReference>
<dbReference type="Gene3D" id="3.40.50.300">
    <property type="entry name" value="P-loop containing nucleotide triphosphate hydrolases"/>
    <property type="match status" value="1"/>
</dbReference>
<dbReference type="PANTHER" id="PTHR19338">
    <property type="entry name" value="TRANSLOCASE OF INNER MITOCHONDRIAL MEMBRANE 13 HOMOLOG"/>
    <property type="match status" value="1"/>
</dbReference>
<name>A0A8J4W5L6_9ROSI</name>
<dbReference type="InterPro" id="IPR038005">
    <property type="entry name" value="RX-like_CC"/>
</dbReference>
<dbReference type="Pfam" id="PF00931">
    <property type="entry name" value="NB-ARC"/>
    <property type="match status" value="1"/>
</dbReference>
<dbReference type="InterPro" id="IPR027417">
    <property type="entry name" value="P-loop_NTPase"/>
</dbReference>